<dbReference type="EMBL" id="JANPWB010000003">
    <property type="protein sequence ID" value="KAJ1203760.1"/>
    <property type="molecule type" value="Genomic_DNA"/>
</dbReference>
<sequence>MRPPCGRGATYKVSSASFVKRSPVTSHFTLLPHGSLMGFRAGYARAICGYLCDYLPVCGPGNEHRGRTTVFDRGSEEMVRGVQGSDNNGAAHTWALVRGKLVFICQLVPLLCNAANDSCPLREHKRLNLP</sequence>
<reference evidence="1" key="1">
    <citation type="journal article" date="2022" name="bioRxiv">
        <title>Sequencing and chromosome-scale assembly of the giantPleurodeles waltlgenome.</title>
        <authorList>
            <person name="Brown T."/>
            <person name="Elewa A."/>
            <person name="Iarovenko S."/>
            <person name="Subramanian E."/>
            <person name="Araus A.J."/>
            <person name="Petzold A."/>
            <person name="Susuki M."/>
            <person name="Suzuki K.-i.T."/>
            <person name="Hayashi T."/>
            <person name="Toyoda A."/>
            <person name="Oliveira C."/>
            <person name="Osipova E."/>
            <person name="Leigh N.D."/>
            <person name="Simon A."/>
            <person name="Yun M.H."/>
        </authorList>
    </citation>
    <scope>NUCLEOTIDE SEQUENCE</scope>
    <source>
        <strain evidence="1">20211129_DDA</strain>
        <tissue evidence="1">Liver</tissue>
    </source>
</reference>
<evidence type="ECO:0000313" key="2">
    <source>
        <dbReference type="Proteomes" id="UP001066276"/>
    </source>
</evidence>
<gene>
    <name evidence="1" type="ORF">NDU88_007541</name>
</gene>
<keyword evidence="2" id="KW-1185">Reference proteome</keyword>
<evidence type="ECO:0000313" key="1">
    <source>
        <dbReference type="EMBL" id="KAJ1203760.1"/>
    </source>
</evidence>
<name>A0AAV7VUR7_PLEWA</name>
<accession>A0AAV7VUR7</accession>
<comment type="caution">
    <text evidence="1">The sequence shown here is derived from an EMBL/GenBank/DDBJ whole genome shotgun (WGS) entry which is preliminary data.</text>
</comment>
<protein>
    <submittedName>
        <fullName evidence="1">Uncharacterized protein</fullName>
    </submittedName>
</protein>
<organism evidence="1 2">
    <name type="scientific">Pleurodeles waltl</name>
    <name type="common">Iberian ribbed newt</name>
    <dbReference type="NCBI Taxonomy" id="8319"/>
    <lineage>
        <taxon>Eukaryota</taxon>
        <taxon>Metazoa</taxon>
        <taxon>Chordata</taxon>
        <taxon>Craniata</taxon>
        <taxon>Vertebrata</taxon>
        <taxon>Euteleostomi</taxon>
        <taxon>Amphibia</taxon>
        <taxon>Batrachia</taxon>
        <taxon>Caudata</taxon>
        <taxon>Salamandroidea</taxon>
        <taxon>Salamandridae</taxon>
        <taxon>Pleurodelinae</taxon>
        <taxon>Pleurodeles</taxon>
    </lineage>
</organism>
<dbReference type="AlphaFoldDB" id="A0AAV7VUR7"/>
<dbReference type="Proteomes" id="UP001066276">
    <property type="component" value="Chromosome 2_1"/>
</dbReference>
<proteinExistence type="predicted"/>